<keyword evidence="2" id="KW-1185">Reference proteome</keyword>
<sequence>MLASVAYPCGRYGHKQRSRAASPAGRKPAACRPSADCCRHSACACAGTALPTRPVDGEMSKSAEGAELLTEQNRVHSNHGVTRMGMTRTCQHNARSHPQPKAPSDLPAASSFALAFSSPPFPRLTTKSHYQHHLLPACLLPPLHAVAASTSTVILLLTAPRLLGCHYDTNLGGSVLCDCLRPFLLSGPAGPQPTCPYPSFYLFVAAGLPNQRNACRHSRFCCRLGRSINSVGGGDIKVMPPGSPLLLRPPFSASVVPW</sequence>
<protein>
    <submittedName>
        <fullName evidence="1">Uncharacterized protein</fullName>
    </submittedName>
</protein>
<dbReference type="AlphaFoldDB" id="A0A4S8K3Z1"/>
<dbReference type="Proteomes" id="UP000317650">
    <property type="component" value="Chromosome 8"/>
</dbReference>
<reference evidence="1 2" key="1">
    <citation type="journal article" date="2019" name="Nat. Plants">
        <title>Genome sequencing of Musa balbisiana reveals subgenome evolution and function divergence in polyploid bananas.</title>
        <authorList>
            <person name="Yao X."/>
        </authorList>
    </citation>
    <scope>NUCLEOTIDE SEQUENCE [LARGE SCALE GENOMIC DNA]</scope>
    <source>
        <strain evidence="2">cv. DH-PKW</strain>
        <tissue evidence="1">Leaves</tissue>
    </source>
</reference>
<evidence type="ECO:0000313" key="1">
    <source>
        <dbReference type="EMBL" id="THU69519.1"/>
    </source>
</evidence>
<gene>
    <name evidence="1" type="ORF">C4D60_Mb08t15250</name>
</gene>
<evidence type="ECO:0000313" key="2">
    <source>
        <dbReference type="Proteomes" id="UP000317650"/>
    </source>
</evidence>
<accession>A0A4S8K3Z1</accession>
<name>A0A4S8K3Z1_MUSBA</name>
<comment type="caution">
    <text evidence="1">The sequence shown here is derived from an EMBL/GenBank/DDBJ whole genome shotgun (WGS) entry which is preliminary data.</text>
</comment>
<proteinExistence type="predicted"/>
<dbReference type="EMBL" id="PYDT01000002">
    <property type="protein sequence ID" value="THU69519.1"/>
    <property type="molecule type" value="Genomic_DNA"/>
</dbReference>
<organism evidence="1 2">
    <name type="scientific">Musa balbisiana</name>
    <name type="common">Banana</name>
    <dbReference type="NCBI Taxonomy" id="52838"/>
    <lineage>
        <taxon>Eukaryota</taxon>
        <taxon>Viridiplantae</taxon>
        <taxon>Streptophyta</taxon>
        <taxon>Embryophyta</taxon>
        <taxon>Tracheophyta</taxon>
        <taxon>Spermatophyta</taxon>
        <taxon>Magnoliopsida</taxon>
        <taxon>Liliopsida</taxon>
        <taxon>Zingiberales</taxon>
        <taxon>Musaceae</taxon>
        <taxon>Musa</taxon>
    </lineage>
</organism>